<dbReference type="Gene3D" id="1.20.890.100">
    <property type="match status" value="1"/>
</dbReference>
<dbReference type="InterPro" id="IPR050661">
    <property type="entry name" value="BglG_antiterminators"/>
</dbReference>
<protein>
    <submittedName>
        <fullName evidence="3">Transcriptional antiterminator BglG</fullName>
    </submittedName>
</protein>
<dbReference type="Gene3D" id="1.20.58.1950">
    <property type="match status" value="1"/>
</dbReference>
<evidence type="ECO:0000313" key="3">
    <source>
        <dbReference type="EMBL" id="GAA6268491.1"/>
    </source>
</evidence>
<dbReference type="RefSeq" id="WP_176253590.1">
    <property type="nucleotide sequence ID" value="NZ_BAABXL010000001.1"/>
</dbReference>
<dbReference type="InterPro" id="IPR036634">
    <property type="entry name" value="PRD_sf"/>
</dbReference>
<dbReference type="PANTHER" id="PTHR30185:SF16">
    <property type="entry name" value="PROTEIN GLCT"/>
    <property type="match status" value="1"/>
</dbReference>
<gene>
    <name evidence="3" type="primary">bglG</name>
    <name evidence="3" type="ORF">F130042H8_15510</name>
</gene>
<evidence type="ECO:0000313" key="4">
    <source>
        <dbReference type="Proteomes" id="UP001600894"/>
    </source>
</evidence>
<dbReference type="SMART" id="SM01061">
    <property type="entry name" value="CAT_RBD"/>
    <property type="match status" value="1"/>
</dbReference>
<dbReference type="Pfam" id="PF00874">
    <property type="entry name" value="PRD"/>
    <property type="match status" value="2"/>
</dbReference>
<dbReference type="PANTHER" id="PTHR30185">
    <property type="entry name" value="CRYPTIC BETA-GLUCOSIDE BGL OPERON ANTITERMINATOR"/>
    <property type="match status" value="1"/>
</dbReference>
<name>A0ABQ0AWT6_9FIRM</name>
<reference evidence="3 4" key="1">
    <citation type="submission" date="2024-04" db="EMBL/GenBank/DDBJ databases">
        <title>Defined microbial consortia suppress multidrug-resistant proinflammatory Enterobacteriaceae via ecological control.</title>
        <authorList>
            <person name="Furuichi M."/>
            <person name="Kawaguchi T."/>
            <person name="Pust M."/>
            <person name="Yasuma K."/>
            <person name="Plichta D."/>
            <person name="Hasegawa N."/>
            <person name="Ohya T."/>
            <person name="Bhattarai S."/>
            <person name="Sasajima S."/>
            <person name="Aoto Y."/>
            <person name="Tuganbaev T."/>
            <person name="Yaginuma M."/>
            <person name="Ueda M."/>
            <person name="Okahashi N."/>
            <person name="Amafuji K."/>
            <person name="Kiridooshi Y."/>
            <person name="Sugita K."/>
            <person name="Strazar M."/>
            <person name="Skelly A."/>
            <person name="Suda W."/>
            <person name="Hattori M."/>
            <person name="Nakamoto N."/>
            <person name="Caballero S."/>
            <person name="Norman J."/>
            <person name="Olle B."/>
            <person name="Tanoue T."/>
            <person name="Arita M."/>
            <person name="Bucci V."/>
            <person name="Atarashi K."/>
            <person name="Xavier R."/>
            <person name="Honda K."/>
        </authorList>
    </citation>
    <scope>NUCLEOTIDE SEQUENCE [LARGE SCALE GENOMIC DNA]</scope>
    <source>
        <strain evidence="4">f13</strain>
    </source>
</reference>
<sequence>MYRIIKVIGNNCVLVYGEENGRELILMGKGVGFGRRPGERVREWKQPDLKEYAMIARETSALQQVNSMEPVFIEAAAGIIDQAEKMLGKLDHGILLPMADHIALAVRRARENREFPNPFHQDIKALFEKEYLAAKEGAGLLERMTKIRLSEDEIGYITLHIHSGMSDENVADAMNLARLVQDAVHMIEERMEKMLEKESLGYNRLLSHIRYMLARTRKGERVNLDMDDYARSHFPKTYAIAEQICGFLEQELNQPIAREEVGFLAIHIQRVGQSE</sequence>
<dbReference type="SUPFAM" id="SSF63520">
    <property type="entry name" value="PTS-regulatory domain, PRD"/>
    <property type="match status" value="2"/>
</dbReference>
<organism evidence="3 4">
    <name type="scientific">Enterocloster alcoholdehydrogenati</name>
    <dbReference type="NCBI Taxonomy" id="2547410"/>
    <lineage>
        <taxon>Bacteria</taxon>
        <taxon>Bacillati</taxon>
        <taxon>Bacillota</taxon>
        <taxon>Clostridia</taxon>
        <taxon>Lachnospirales</taxon>
        <taxon>Lachnospiraceae</taxon>
        <taxon>Enterocloster</taxon>
    </lineage>
</organism>
<accession>A0ABQ0AWT6</accession>
<comment type="caution">
    <text evidence="3">The sequence shown here is derived from an EMBL/GenBank/DDBJ whole genome shotgun (WGS) entry which is preliminary data.</text>
</comment>
<feature type="domain" description="PRD" evidence="2">
    <location>
        <begin position="67"/>
        <end position="171"/>
    </location>
</feature>
<dbReference type="Gene3D" id="1.10.1790.10">
    <property type="entry name" value="PRD domain"/>
    <property type="match status" value="1"/>
</dbReference>
<dbReference type="PROSITE" id="PS51372">
    <property type="entry name" value="PRD_2"/>
    <property type="match status" value="2"/>
</dbReference>
<keyword evidence="4" id="KW-1185">Reference proteome</keyword>
<feature type="domain" description="PRD" evidence="2">
    <location>
        <begin position="172"/>
        <end position="275"/>
    </location>
</feature>
<dbReference type="InterPro" id="IPR036650">
    <property type="entry name" value="CAT_RNA-bd_dom_sf"/>
</dbReference>
<evidence type="ECO:0000256" key="1">
    <source>
        <dbReference type="ARBA" id="ARBA00022737"/>
    </source>
</evidence>
<dbReference type="Proteomes" id="UP001600894">
    <property type="component" value="Unassembled WGS sequence"/>
</dbReference>
<dbReference type="Gene3D" id="2.30.24.10">
    <property type="entry name" value="CAT RNA-binding domain"/>
    <property type="match status" value="1"/>
</dbReference>
<dbReference type="InterPro" id="IPR004341">
    <property type="entry name" value="CAT_RNA-bd_dom"/>
</dbReference>
<keyword evidence="1" id="KW-0677">Repeat</keyword>
<proteinExistence type="predicted"/>
<dbReference type="Pfam" id="PF03123">
    <property type="entry name" value="CAT_RBD"/>
    <property type="match status" value="1"/>
</dbReference>
<dbReference type="InterPro" id="IPR011608">
    <property type="entry name" value="PRD"/>
</dbReference>
<dbReference type="SUPFAM" id="SSF50151">
    <property type="entry name" value="SacY-like RNA-binding domain"/>
    <property type="match status" value="1"/>
</dbReference>
<dbReference type="EMBL" id="BAABXL010000001">
    <property type="protein sequence ID" value="GAA6268491.1"/>
    <property type="molecule type" value="Genomic_DNA"/>
</dbReference>
<evidence type="ECO:0000259" key="2">
    <source>
        <dbReference type="PROSITE" id="PS51372"/>
    </source>
</evidence>